<dbReference type="EMBL" id="AP024086">
    <property type="protein sequence ID" value="BCL59906.1"/>
    <property type="molecule type" value="Genomic_DNA"/>
</dbReference>
<keyword evidence="4 13" id="KW-0963">Cytoplasm</keyword>
<proteinExistence type="inferred from homology"/>
<evidence type="ECO:0000256" key="12">
    <source>
        <dbReference type="ARBA" id="ARBA00076160"/>
    </source>
</evidence>
<keyword evidence="6 13" id="KW-0949">S-adenosyl-L-methionine</keyword>
<sequence>MNITENDLTLKGYNYNLPPENIAQFPADKRDNSRLLVLRTKTGTIEHRRFNTITDLIAPRDMLVMNNTRVFPARLFGKKETGGKAEVFLLNYPKLDRRTEKYTATALVKSSKRPRPGSNITINATLSCTVSKLLADGKVQLQINCTDENRLEQILQDSGQVPLPPYISREKGTTPDDLRRYQTVYAEKAGAVAAPTAGLHFTHELLDMIRQQGTQMGTITLHVGYGTFAPVRTENIEKHTIHSEYIEVPEETVKKILQTKADGGRIWAVGTTTVRALEFSAQKTGSPKAMKGWCDLYIYPGFAFQVIDNLITNFHLPDSSLMFLVSALCGRKTLLKCYEEAIRQDYRFYSYGDAMAIVTA</sequence>
<comment type="similarity">
    <text evidence="9 13">Belongs to the QueA family.</text>
</comment>
<dbReference type="GO" id="GO:0008616">
    <property type="term" value="P:tRNA queuosine(34) biosynthetic process"/>
    <property type="evidence" value="ECO:0007669"/>
    <property type="project" value="UniProtKB-UniRule"/>
</dbReference>
<dbReference type="GO" id="GO:0005737">
    <property type="term" value="C:cytoplasm"/>
    <property type="evidence" value="ECO:0007669"/>
    <property type="project" value="UniProtKB-SubCell"/>
</dbReference>
<keyword evidence="7 13" id="KW-0671">Queuosine biosynthesis</keyword>
<reference evidence="14" key="1">
    <citation type="submission" date="2020-09" db="EMBL/GenBank/DDBJ databases">
        <title>Desulfogranum mesoprofundum gen. nov., sp. nov., a novel mesophilic, sulfate-reducing chemolithoautotroph isolated from a deep-sea hydrothermal vent chimney in the Suiyo Seamount.</title>
        <authorList>
            <person name="Hashimoto Y."/>
            <person name="Nakagawa S."/>
        </authorList>
    </citation>
    <scope>NUCLEOTIDE SEQUENCE</scope>
    <source>
        <strain evidence="14">KT2</strain>
    </source>
</reference>
<comment type="pathway">
    <text evidence="2 13">tRNA modification; tRNA-queuosine biosynthesis.</text>
</comment>
<comment type="function">
    <text evidence="13">Transfers and isomerizes the ribose moiety from AdoMet to the 7-aminomethyl group of 7-deazaguanine (preQ1-tRNA) to give epoxyqueuosine (oQ-tRNA).</text>
</comment>
<comment type="catalytic activity">
    <reaction evidence="8 13">
        <text>7-aminomethyl-7-carbaguanosine(34) in tRNA + S-adenosyl-L-methionine = epoxyqueuosine(34) in tRNA + adenine + L-methionine + 2 H(+)</text>
        <dbReference type="Rhea" id="RHEA:32155"/>
        <dbReference type="Rhea" id="RHEA-COMP:10342"/>
        <dbReference type="Rhea" id="RHEA-COMP:18582"/>
        <dbReference type="ChEBI" id="CHEBI:15378"/>
        <dbReference type="ChEBI" id="CHEBI:16708"/>
        <dbReference type="ChEBI" id="CHEBI:57844"/>
        <dbReference type="ChEBI" id="CHEBI:59789"/>
        <dbReference type="ChEBI" id="CHEBI:82833"/>
        <dbReference type="ChEBI" id="CHEBI:194443"/>
        <dbReference type="EC" id="2.4.99.17"/>
    </reaction>
</comment>
<dbReference type="PANTHER" id="PTHR30307:SF0">
    <property type="entry name" value="S-ADENOSYLMETHIONINE:TRNA RIBOSYLTRANSFERASE-ISOMERASE"/>
    <property type="match status" value="1"/>
</dbReference>
<dbReference type="GO" id="GO:0051075">
    <property type="term" value="F:S-adenosylmethionine:tRNA ribosyltransferase-isomerase activity"/>
    <property type="evidence" value="ECO:0007669"/>
    <property type="project" value="UniProtKB-EC"/>
</dbReference>
<keyword evidence="5 13" id="KW-0808">Transferase</keyword>
<dbReference type="RefSeq" id="WP_228856084.1">
    <property type="nucleotide sequence ID" value="NZ_AP024086.1"/>
</dbReference>
<dbReference type="KEGG" id="dbk:DGMP_05990"/>
<evidence type="ECO:0000313" key="14">
    <source>
        <dbReference type="EMBL" id="BCL59906.1"/>
    </source>
</evidence>
<evidence type="ECO:0000256" key="8">
    <source>
        <dbReference type="ARBA" id="ARBA00052751"/>
    </source>
</evidence>
<evidence type="ECO:0000256" key="10">
    <source>
        <dbReference type="ARBA" id="ARBA00066503"/>
    </source>
</evidence>
<evidence type="ECO:0000256" key="13">
    <source>
        <dbReference type="HAMAP-Rule" id="MF_00113"/>
    </source>
</evidence>
<evidence type="ECO:0000256" key="6">
    <source>
        <dbReference type="ARBA" id="ARBA00022691"/>
    </source>
</evidence>
<dbReference type="UniPathway" id="UPA00392"/>
<dbReference type="HAMAP" id="MF_00113">
    <property type="entry name" value="QueA"/>
    <property type="match status" value="1"/>
</dbReference>
<evidence type="ECO:0000256" key="4">
    <source>
        <dbReference type="ARBA" id="ARBA00022490"/>
    </source>
</evidence>
<dbReference type="NCBIfam" id="TIGR00113">
    <property type="entry name" value="queA"/>
    <property type="match status" value="1"/>
</dbReference>
<dbReference type="Proteomes" id="UP000826725">
    <property type="component" value="Chromosome"/>
</dbReference>
<comment type="subcellular location">
    <subcellularLocation>
        <location evidence="1 13">Cytoplasm</location>
    </subcellularLocation>
</comment>
<dbReference type="InterPro" id="IPR003699">
    <property type="entry name" value="QueA"/>
</dbReference>
<evidence type="ECO:0000256" key="3">
    <source>
        <dbReference type="ARBA" id="ARBA00011245"/>
    </source>
</evidence>
<dbReference type="EC" id="2.4.99.17" evidence="10 13"/>
<evidence type="ECO:0000256" key="7">
    <source>
        <dbReference type="ARBA" id="ARBA00022785"/>
    </source>
</evidence>
<keyword evidence="15" id="KW-1185">Reference proteome</keyword>
<evidence type="ECO:0000256" key="9">
    <source>
        <dbReference type="ARBA" id="ARBA00061210"/>
    </source>
</evidence>
<comment type="subunit">
    <text evidence="3 13">Monomer.</text>
</comment>
<dbReference type="PANTHER" id="PTHR30307">
    <property type="entry name" value="S-ADENOSYLMETHIONINE:TRNA RIBOSYLTRANSFERASE-ISOMERASE"/>
    <property type="match status" value="1"/>
</dbReference>
<evidence type="ECO:0000256" key="11">
    <source>
        <dbReference type="ARBA" id="ARBA00069325"/>
    </source>
</evidence>
<dbReference type="AlphaFoldDB" id="A0A8D5FR67"/>
<accession>A0A8D5FR67</accession>
<dbReference type="NCBIfam" id="NF001140">
    <property type="entry name" value="PRK00147.1"/>
    <property type="match status" value="1"/>
</dbReference>
<name>A0A8D5FR67_9BACT</name>
<dbReference type="Pfam" id="PF02547">
    <property type="entry name" value="Queuosine_synth"/>
    <property type="match status" value="1"/>
</dbReference>
<gene>
    <name evidence="13 14" type="primary">queA</name>
    <name evidence="14" type="ORF">DGMP_05990</name>
</gene>
<evidence type="ECO:0000313" key="15">
    <source>
        <dbReference type="Proteomes" id="UP000826725"/>
    </source>
</evidence>
<dbReference type="FunFam" id="3.40.1780.10:FF:000001">
    <property type="entry name" value="S-adenosylmethionine:tRNA ribosyltransferase-isomerase"/>
    <property type="match status" value="1"/>
</dbReference>
<protein>
    <recommendedName>
        <fullName evidence="11 13">S-adenosylmethionine:tRNA ribosyltransferase-isomerase</fullName>
        <ecNumber evidence="10 13">2.4.99.17</ecNumber>
    </recommendedName>
    <alternativeName>
        <fullName evidence="12 13">Queuosine biosynthesis protein QueA</fullName>
    </alternativeName>
</protein>
<organism evidence="14 15">
    <name type="scientific">Desulfomarina profundi</name>
    <dbReference type="NCBI Taxonomy" id="2772557"/>
    <lineage>
        <taxon>Bacteria</taxon>
        <taxon>Pseudomonadati</taxon>
        <taxon>Thermodesulfobacteriota</taxon>
        <taxon>Desulfobulbia</taxon>
        <taxon>Desulfobulbales</taxon>
        <taxon>Desulfobulbaceae</taxon>
        <taxon>Desulfomarina</taxon>
    </lineage>
</organism>
<evidence type="ECO:0000256" key="2">
    <source>
        <dbReference type="ARBA" id="ARBA00004691"/>
    </source>
</evidence>
<evidence type="ECO:0000256" key="1">
    <source>
        <dbReference type="ARBA" id="ARBA00004496"/>
    </source>
</evidence>
<evidence type="ECO:0000256" key="5">
    <source>
        <dbReference type="ARBA" id="ARBA00022679"/>
    </source>
</evidence>